<dbReference type="InterPro" id="IPR040418">
    <property type="entry name" value="CRWN"/>
</dbReference>
<comment type="similarity">
    <text evidence="4">Belongs to the CRWN family.</text>
</comment>
<reference evidence="7" key="2">
    <citation type="journal article" date="2023" name="Plants (Basel)">
        <title>Annotation of the Turnera subulata (Passifloraceae) Draft Genome Reveals the S-Locus Evolved after the Divergence of Turneroideae from Passifloroideae in a Stepwise Manner.</title>
        <authorList>
            <person name="Henning P.M."/>
            <person name="Roalson E.H."/>
            <person name="Mir W."/>
            <person name="McCubbin A.G."/>
            <person name="Shore J.S."/>
        </authorList>
    </citation>
    <scope>NUCLEOTIDE SEQUENCE</scope>
    <source>
        <strain evidence="7">F60SS</strain>
    </source>
</reference>
<keyword evidence="2" id="KW-0539">Nucleus</keyword>
<dbReference type="EMBL" id="JAKUCV010005204">
    <property type="protein sequence ID" value="KAJ4832087.1"/>
    <property type="molecule type" value="Genomic_DNA"/>
</dbReference>
<feature type="compositionally biased region" description="Polar residues" evidence="6">
    <location>
        <begin position="822"/>
        <end position="841"/>
    </location>
</feature>
<comment type="caution">
    <text evidence="7">The sequence shown here is derived from an EMBL/GenBank/DDBJ whole genome shotgun (WGS) entry which is preliminary data.</text>
</comment>
<comment type="subcellular location">
    <subcellularLocation>
        <location evidence="3">Nucleus lamina</location>
    </subcellularLocation>
</comment>
<feature type="region of interest" description="Disordered" evidence="6">
    <location>
        <begin position="822"/>
        <end position="872"/>
    </location>
</feature>
<evidence type="ECO:0000313" key="8">
    <source>
        <dbReference type="Proteomes" id="UP001141552"/>
    </source>
</evidence>
<dbReference type="GO" id="GO:0005652">
    <property type="term" value="C:nuclear lamina"/>
    <property type="evidence" value="ECO:0007669"/>
    <property type="project" value="UniProtKB-SubCell"/>
</dbReference>
<feature type="compositionally biased region" description="Basic and acidic residues" evidence="6">
    <location>
        <begin position="857"/>
        <end position="872"/>
    </location>
</feature>
<dbReference type="AlphaFoldDB" id="A0A9Q0FKJ7"/>
<sequence length="1124" mass="128870">MASPITPSSSGGRALSLTPGARVLQTPLSDETIWKRLKEAGFDEESIKRRDKAALVAYIAKLETEIFDLQHHMGLLLLERKELAAKNEELKASAETAELAHKRDQAAHMSTLAEARKREESLKKALGVEKECIASMEKTLHEMRAESAEIKVSADLRLAEARSMAEDAQKKMLDAESKLHASEALQAEALRYHRAAERKLQEVEAREDDITRRINAFKTDCDAKEKEIGSERQSLSERRKALQQEQERLLDAQALLNQREDFVASRSQELTRLEKELEALKENIEKELRSLNDEKSNLKVTVASLHQREEAVIEKEALLNKREQELLVLQGKLASKESVEIQKVIANHEALLRTRKTEFEAELEMKYKLAEDEIEAKRRAWELREVDLSQRADLLQERENELEIQSRALVDKERDAAEKLNILADKEKDLSAAREDIEMRRKSLQQEKGEIAKMKLDLQRSLDSLEDEKKQVLDAKEKLETMKSETDELSVLETKLKEEVDRVRTQEQELLAEEEKLKAEKAKFEFEWESIDEKREELRREAERLAQEREAISTFIKEERDSLRRDKEAMRDQHKHDVESLHRDREEFMNKMEQERAEWFSRIQEEQAKFLSGIEMHKRELESSVEKRREEVESYLKDKEKAFELEKRNELQHISALREKTVKEMEQVALETKKLQAEREKINLEREQREDEWAVLNRSIEELKVQTQKLEKQRELLHREREEISAQIEQLNRLDDLKLALDMKKVVEMQNSSMVASQQKLSAIRNLDSSEGGRLVSPKLIGANSKRDSLDASLVKRDVVSPHSSSPLSWLKRCTQLVFKNPPSNSLMKSGEKSSTPGQESAKSESAGKLDSSNGYHEQKLKSIEDYGKRPPRRYAFDEPKVIVEVPRGHECANESHFVDSMSEIKDDAKDCMLDSFSESKKLLQGGIKRRVDNSLLDESVDSLAELRQIHKKRKQNEIVATDVSEDAIDQCNMSNQANAPDHQHSTGVAEDTDLLIVDKIVKISELTFGITDVDNFANLEKVVQAQDSGLTSNKIEVQDGGTNGLTNSRNVDKKVLPSGSEVSEMFNEEHLANAGHGSEQSEIQEEASKRAGHVGEDCFAAKTDRQEGINENIGKRTRSRQNL</sequence>
<feature type="coiled-coil region" evidence="5">
    <location>
        <begin position="158"/>
        <end position="308"/>
    </location>
</feature>
<dbReference type="GO" id="GO:0006997">
    <property type="term" value="P:nucleus organization"/>
    <property type="evidence" value="ECO:0007669"/>
    <property type="project" value="InterPro"/>
</dbReference>
<evidence type="ECO:0000256" key="2">
    <source>
        <dbReference type="ARBA" id="ARBA00023242"/>
    </source>
</evidence>
<organism evidence="7 8">
    <name type="scientific">Turnera subulata</name>
    <dbReference type="NCBI Taxonomy" id="218843"/>
    <lineage>
        <taxon>Eukaryota</taxon>
        <taxon>Viridiplantae</taxon>
        <taxon>Streptophyta</taxon>
        <taxon>Embryophyta</taxon>
        <taxon>Tracheophyta</taxon>
        <taxon>Spermatophyta</taxon>
        <taxon>Magnoliopsida</taxon>
        <taxon>eudicotyledons</taxon>
        <taxon>Gunneridae</taxon>
        <taxon>Pentapetalae</taxon>
        <taxon>rosids</taxon>
        <taxon>fabids</taxon>
        <taxon>Malpighiales</taxon>
        <taxon>Passifloraceae</taxon>
        <taxon>Turnera</taxon>
    </lineage>
</organism>
<feature type="compositionally biased region" description="Basic and acidic residues" evidence="6">
    <location>
        <begin position="1087"/>
        <end position="1097"/>
    </location>
</feature>
<dbReference type="PANTHER" id="PTHR31908:SF2">
    <property type="entry name" value="PROTEIN CROWDED NUCLEI 4"/>
    <property type="match status" value="1"/>
</dbReference>
<evidence type="ECO:0000256" key="4">
    <source>
        <dbReference type="ARBA" id="ARBA00024208"/>
    </source>
</evidence>
<protein>
    <recommendedName>
        <fullName evidence="9">Protein CROWDED NUCLEI 4</fullName>
    </recommendedName>
</protein>
<proteinExistence type="inferred from homology"/>
<feature type="region of interest" description="Disordered" evidence="6">
    <location>
        <begin position="1074"/>
        <end position="1124"/>
    </location>
</feature>
<evidence type="ECO:0000256" key="3">
    <source>
        <dbReference type="ARBA" id="ARBA00024186"/>
    </source>
</evidence>
<evidence type="ECO:0000313" key="7">
    <source>
        <dbReference type="EMBL" id="KAJ4832087.1"/>
    </source>
</evidence>
<feature type="region of interest" description="Disordered" evidence="6">
    <location>
        <begin position="563"/>
        <end position="585"/>
    </location>
</feature>
<dbReference type="OrthoDB" id="673795at2759"/>
<name>A0A9Q0FKJ7_9ROSI</name>
<accession>A0A9Q0FKJ7</accession>
<dbReference type="PANTHER" id="PTHR31908">
    <property type="entry name" value="PROTEIN CROWDED NUCLEI 4"/>
    <property type="match status" value="1"/>
</dbReference>
<evidence type="ECO:0000256" key="5">
    <source>
        <dbReference type="SAM" id="Coils"/>
    </source>
</evidence>
<dbReference type="Proteomes" id="UP001141552">
    <property type="component" value="Unassembled WGS sequence"/>
</dbReference>
<reference evidence="7" key="1">
    <citation type="submission" date="2022-02" db="EMBL/GenBank/DDBJ databases">
        <authorList>
            <person name="Henning P.M."/>
            <person name="McCubbin A.G."/>
            <person name="Shore J.S."/>
        </authorList>
    </citation>
    <scope>NUCLEOTIDE SEQUENCE</scope>
    <source>
        <strain evidence="7">F60SS</strain>
        <tissue evidence="7">Leaves</tissue>
    </source>
</reference>
<evidence type="ECO:0000256" key="1">
    <source>
        <dbReference type="ARBA" id="ARBA00023054"/>
    </source>
</evidence>
<evidence type="ECO:0000256" key="6">
    <source>
        <dbReference type="SAM" id="MobiDB-lite"/>
    </source>
</evidence>
<gene>
    <name evidence="7" type="ORF">Tsubulata_037646</name>
</gene>
<evidence type="ECO:0008006" key="9">
    <source>
        <dbReference type="Google" id="ProtNLM"/>
    </source>
</evidence>
<keyword evidence="8" id="KW-1185">Reference proteome</keyword>
<keyword evidence="1 5" id="KW-0175">Coiled coil</keyword>